<reference evidence="10 11" key="1">
    <citation type="submission" date="2019-06" db="EMBL/GenBank/DDBJ databases">
        <authorList>
            <person name="Li F."/>
        </authorList>
    </citation>
    <scope>NUCLEOTIDE SEQUENCE [LARGE SCALE GENOMIC DNA]</scope>
    <source>
        <strain evidence="10 11">10F1D-1</strain>
    </source>
</reference>
<dbReference type="PANTHER" id="PTHR43821:SF1">
    <property type="entry name" value="NAD(P)H NITROREDUCTASE YDJA-RELATED"/>
    <property type="match status" value="1"/>
</dbReference>
<evidence type="ECO:0000256" key="5">
    <source>
        <dbReference type="ARBA" id="ARBA00023002"/>
    </source>
</evidence>
<dbReference type="InterPro" id="IPR029479">
    <property type="entry name" value="Nitroreductase"/>
</dbReference>
<dbReference type="EMBL" id="VHQG01000002">
    <property type="protein sequence ID" value="TPW75551.1"/>
    <property type="molecule type" value="Genomic_DNA"/>
</dbReference>
<comment type="caution">
    <text evidence="10">The sequence shown here is derived from an EMBL/GenBank/DDBJ whole genome shotgun (WGS) entry which is preliminary data.</text>
</comment>
<dbReference type="SUPFAM" id="SSF55469">
    <property type="entry name" value="FMN-dependent nitroreductase-like"/>
    <property type="match status" value="1"/>
</dbReference>
<organism evidence="10 11">
    <name type="scientific">Schumannella soli</name>
    <dbReference type="NCBI Taxonomy" id="2590779"/>
    <lineage>
        <taxon>Bacteria</taxon>
        <taxon>Bacillati</taxon>
        <taxon>Actinomycetota</taxon>
        <taxon>Actinomycetes</taxon>
        <taxon>Micrococcales</taxon>
        <taxon>Microbacteriaceae</taxon>
        <taxon>Schumannella</taxon>
    </lineage>
</organism>
<accession>A0A506XSC4</accession>
<keyword evidence="2 7" id="KW-0285">Flavoprotein</keyword>
<dbReference type="InterPro" id="IPR026021">
    <property type="entry name" value="YdjA-like"/>
</dbReference>
<evidence type="ECO:0000256" key="4">
    <source>
        <dbReference type="ARBA" id="ARBA00022857"/>
    </source>
</evidence>
<evidence type="ECO:0000256" key="2">
    <source>
        <dbReference type="ARBA" id="ARBA00022630"/>
    </source>
</evidence>
<proteinExistence type="inferred from homology"/>
<evidence type="ECO:0000256" key="3">
    <source>
        <dbReference type="ARBA" id="ARBA00022643"/>
    </source>
</evidence>
<evidence type="ECO:0000256" key="7">
    <source>
        <dbReference type="PIRNR" id="PIRNR000232"/>
    </source>
</evidence>
<dbReference type="PIRSF" id="PIRSF000232">
    <property type="entry name" value="YdjA"/>
    <property type="match status" value="1"/>
</dbReference>
<feature type="binding site" description="in other chain" evidence="8">
    <location>
        <begin position="10"/>
        <end position="12"/>
    </location>
    <ligand>
        <name>FMN</name>
        <dbReference type="ChEBI" id="CHEBI:58210"/>
        <note>ligand shared between dimeric partners</note>
    </ligand>
</feature>
<feature type="binding site" description="in other chain" evidence="8">
    <location>
        <begin position="127"/>
        <end position="129"/>
    </location>
    <ligand>
        <name>FMN</name>
        <dbReference type="ChEBI" id="CHEBI:58210"/>
        <note>ligand shared between dimeric partners</note>
    </ligand>
</feature>
<gene>
    <name evidence="10" type="ORF">FJ657_06590</name>
</gene>
<dbReference type="Gene3D" id="3.40.109.10">
    <property type="entry name" value="NADH Oxidase"/>
    <property type="match status" value="1"/>
</dbReference>
<protein>
    <recommendedName>
        <fullName evidence="7">Putative NAD(P)H nitroreductase</fullName>
        <ecNumber evidence="7">1.-.-.-</ecNumber>
    </recommendedName>
</protein>
<dbReference type="Proteomes" id="UP000316252">
    <property type="component" value="Unassembled WGS sequence"/>
</dbReference>
<evidence type="ECO:0000256" key="6">
    <source>
        <dbReference type="ARBA" id="ARBA00023027"/>
    </source>
</evidence>
<comment type="cofactor">
    <cofactor evidence="8">
        <name>FMN</name>
        <dbReference type="ChEBI" id="CHEBI:58210"/>
    </cofactor>
    <text evidence="8">Binds 1 FMN per subunit.</text>
</comment>
<comment type="similarity">
    <text evidence="1 7">Belongs to the nitroreductase family.</text>
</comment>
<dbReference type="RefSeq" id="WP_141162911.1">
    <property type="nucleotide sequence ID" value="NZ_VHQG01000002.1"/>
</dbReference>
<dbReference type="InterPro" id="IPR052530">
    <property type="entry name" value="NAD(P)H_nitroreductase"/>
</dbReference>
<evidence type="ECO:0000313" key="10">
    <source>
        <dbReference type="EMBL" id="TPW75551.1"/>
    </source>
</evidence>
<feature type="domain" description="Nitroreductase" evidence="9">
    <location>
        <begin position="9"/>
        <end position="157"/>
    </location>
</feature>
<keyword evidence="3 7" id="KW-0288">FMN</keyword>
<evidence type="ECO:0000313" key="11">
    <source>
        <dbReference type="Proteomes" id="UP000316252"/>
    </source>
</evidence>
<dbReference type="AlphaFoldDB" id="A0A506XSC4"/>
<dbReference type="OrthoDB" id="3268470at2"/>
<evidence type="ECO:0000256" key="1">
    <source>
        <dbReference type="ARBA" id="ARBA00007118"/>
    </source>
</evidence>
<keyword evidence="6 7" id="KW-0520">NAD</keyword>
<evidence type="ECO:0000259" key="9">
    <source>
        <dbReference type="Pfam" id="PF00881"/>
    </source>
</evidence>
<feature type="binding site" evidence="8">
    <location>
        <position position="39"/>
    </location>
    <ligand>
        <name>FMN</name>
        <dbReference type="ChEBI" id="CHEBI:58210"/>
        <note>ligand shared between dimeric partners</note>
    </ligand>
</feature>
<keyword evidence="4 7" id="KW-0521">NADP</keyword>
<dbReference type="Pfam" id="PF00881">
    <property type="entry name" value="Nitroreductase"/>
    <property type="match status" value="1"/>
</dbReference>
<dbReference type="EC" id="1.-.-.-" evidence="7"/>
<name>A0A506XSC4_9MICO</name>
<keyword evidence="5 7" id="KW-0560">Oxidoreductase</keyword>
<keyword evidence="11" id="KW-1185">Reference proteome</keyword>
<dbReference type="GO" id="GO:0016491">
    <property type="term" value="F:oxidoreductase activity"/>
    <property type="evidence" value="ECO:0007669"/>
    <property type="project" value="UniProtKB-UniRule"/>
</dbReference>
<sequence>MTAFEALLARRSYSSVGEDAPKRKELLRLVDAASTLADHKSLRPWRLIELRGADRDLIGIGLAKAEGKKGHDVEKYVRKAHRSPLVIAVVSAPRRGKLPEWEQEAVASGVAHNLSLLLDEAGWGVFWRTGSHTRSKAVAKAHGLADGEKLLGWLHVGSKPARRRAGRRKPIDAKKFLTRP</sequence>
<evidence type="ECO:0000256" key="8">
    <source>
        <dbReference type="PIRSR" id="PIRSR000232-1"/>
    </source>
</evidence>
<dbReference type="PANTHER" id="PTHR43821">
    <property type="entry name" value="NAD(P)H NITROREDUCTASE YDJA-RELATED"/>
    <property type="match status" value="1"/>
</dbReference>
<dbReference type="InterPro" id="IPR000415">
    <property type="entry name" value="Nitroreductase-like"/>
</dbReference>